<accession>A0ABP0EJG5</accession>
<feature type="compositionally biased region" description="Basic and acidic residues" evidence="1">
    <location>
        <begin position="308"/>
        <end position="317"/>
    </location>
</feature>
<organism evidence="2 3">
    <name type="scientific">[Candida] anglica</name>
    <dbReference type="NCBI Taxonomy" id="148631"/>
    <lineage>
        <taxon>Eukaryota</taxon>
        <taxon>Fungi</taxon>
        <taxon>Dikarya</taxon>
        <taxon>Ascomycota</taxon>
        <taxon>Saccharomycotina</taxon>
        <taxon>Pichiomycetes</taxon>
        <taxon>Debaryomycetaceae</taxon>
        <taxon>Kurtzmaniella</taxon>
    </lineage>
</organism>
<sequence>MTSELRERVDGVLGSFASAESALSQLGTSNGDLRKQFVMDSFHVNRFHKSYRAWDNIRREEFIDKEIASYNQKLGVVTRLNYETEKLVREYGKASDTIKLPEFSFSIHTIKQYDEGRLLQELGIDESVSSVDINQLFSLELGGALPNPDLKVIQDLLNIEFRLRIERKIKYELLLLVKQSLTSKNKKWAVRDQSLNEFMRKLAGVTEEVESIRKSEKEDLGWADEEFSDEDMDEEDEDDDDDRQDAEEEEAVEEELEGEGAVEDSNDMQIEDSTKVVEESQPEDAATIEESESVTPFEASPSPAVTDLNKEQPSLHDSDDDIMNIDG</sequence>
<protein>
    <submittedName>
        <fullName evidence="2">Uncharacterized protein</fullName>
    </submittedName>
</protein>
<dbReference type="EMBL" id="OZ004258">
    <property type="protein sequence ID" value="CAK7913983.1"/>
    <property type="molecule type" value="Genomic_DNA"/>
</dbReference>
<name>A0ABP0EJG5_9ASCO</name>
<gene>
    <name evidence="2" type="ORF">CAAN4_F14334</name>
</gene>
<evidence type="ECO:0000313" key="2">
    <source>
        <dbReference type="EMBL" id="CAK7913983.1"/>
    </source>
</evidence>
<feature type="compositionally biased region" description="Acidic residues" evidence="1">
    <location>
        <begin position="280"/>
        <end position="292"/>
    </location>
</feature>
<feature type="compositionally biased region" description="Acidic residues" evidence="1">
    <location>
        <begin position="318"/>
        <end position="327"/>
    </location>
</feature>
<keyword evidence="3" id="KW-1185">Reference proteome</keyword>
<feature type="compositionally biased region" description="Acidic residues" evidence="1">
    <location>
        <begin position="221"/>
        <end position="270"/>
    </location>
</feature>
<proteinExistence type="predicted"/>
<dbReference type="Proteomes" id="UP001497600">
    <property type="component" value="Chromosome F"/>
</dbReference>
<feature type="region of interest" description="Disordered" evidence="1">
    <location>
        <begin position="213"/>
        <end position="327"/>
    </location>
</feature>
<evidence type="ECO:0000313" key="3">
    <source>
        <dbReference type="Proteomes" id="UP001497600"/>
    </source>
</evidence>
<evidence type="ECO:0000256" key="1">
    <source>
        <dbReference type="SAM" id="MobiDB-lite"/>
    </source>
</evidence>
<reference evidence="2 3" key="1">
    <citation type="submission" date="2024-01" db="EMBL/GenBank/DDBJ databases">
        <authorList>
            <consortium name="Genoscope - CEA"/>
            <person name="William W."/>
        </authorList>
    </citation>
    <scope>NUCLEOTIDE SEQUENCE [LARGE SCALE GENOMIC DNA]</scope>
    <source>
        <strain evidence="2 3">29B2s-10</strain>
    </source>
</reference>